<evidence type="ECO:0000313" key="2">
    <source>
        <dbReference type="Proteomes" id="UP000028012"/>
    </source>
</evidence>
<dbReference type="PANTHER" id="PTHR38590:SF1">
    <property type="entry name" value="BLL0828 PROTEIN"/>
    <property type="match status" value="1"/>
</dbReference>
<dbReference type="HOGENOM" id="CLU_107928_2_0_6"/>
<comment type="caution">
    <text evidence="1">The sequence shown here is derived from an EMBL/GenBank/DDBJ whole genome shotgun (WGS) entry which is preliminary data.</text>
</comment>
<keyword evidence="1" id="KW-0489">Methyltransferase</keyword>
<dbReference type="AlphaFoldDB" id="A0A098Q636"/>
<protein>
    <submittedName>
        <fullName evidence="1">DNA methylase</fullName>
    </submittedName>
</protein>
<dbReference type="InterPro" id="IPR011335">
    <property type="entry name" value="Restrct_endonuc-II-like"/>
</dbReference>
<dbReference type="Pfam" id="PF04480">
    <property type="entry name" value="DUF559"/>
    <property type="match status" value="1"/>
</dbReference>
<dbReference type="Gene3D" id="3.40.960.10">
    <property type="entry name" value="VSR Endonuclease"/>
    <property type="match status" value="1"/>
</dbReference>
<dbReference type="EMBL" id="JPHD02000022">
    <property type="protein sequence ID" value="KGE53432.1"/>
    <property type="molecule type" value="Genomic_DNA"/>
</dbReference>
<dbReference type="eggNOG" id="COG2852">
    <property type="taxonomic scope" value="Bacteria"/>
</dbReference>
<dbReference type="InterPro" id="IPR047216">
    <property type="entry name" value="Endonuclease_DUF559_bact"/>
</dbReference>
<dbReference type="GeneID" id="58001432"/>
<dbReference type="CDD" id="cd01038">
    <property type="entry name" value="Endonuclease_DUF559"/>
    <property type="match status" value="1"/>
</dbReference>
<dbReference type="PANTHER" id="PTHR38590">
    <property type="entry name" value="BLL0828 PROTEIN"/>
    <property type="match status" value="1"/>
</dbReference>
<name>A0A098Q636_9XANT</name>
<accession>A0A098Q636</accession>
<organism evidence="1 2">
    <name type="scientific">Xanthomonas axonopodis pv. vasculorum</name>
    <dbReference type="NCBI Taxonomy" id="325777"/>
    <lineage>
        <taxon>Bacteria</taxon>
        <taxon>Pseudomonadati</taxon>
        <taxon>Pseudomonadota</taxon>
        <taxon>Gammaproteobacteria</taxon>
        <taxon>Lysobacterales</taxon>
        <taxon>Lysobacteraceae</taxon>
        <taxon>Xanthomonas</taxon>
    </lineage>
</organism>
<gene>
    <name evidence="1" type="ORF">GW15_0202185</name>
</gene>
<dbReference type="Proteomes" id="UP000028012">
    <property type="component" value="Unassembled WGS sequence"/>
</dbReference>
<dbReference type="RefSeq" id="WP_042821138.1">
    <property type="nucleotide sequence ID" value="NZ_CP053649.1"/>
</dbReference>
<dbReference type="InterPro" id="IPR007569">
    <property type="entry name" value="DUF559"/>
</dbReference>
<sequence length="130" mass="14886">MNIKPPLPTVTRTHARALRSDMTDAERELWRCLRGNQLQGFKFRRQHPVPPYIVDFCCIEVMLIVELDRSQHQASSDQARTQWLQSRGGTVLLFWSNEVLLKLDAVVEMIFNVVATSYPHPNPSLDGRGA</sequence>
<keyword evidence="1" id="KW-0808">Transferase</keyword>
<reference evidence="1 2" key="1">
    <citation type="submission" date="2014-09" db="EMBL/GenBank/DDBJ databases">
        <title>A draft genome sequence for Xanthomonas axonopodis pv. vasculorum NCPPB 900.</title>
        <authorList>
            <person name="Harrison J."/>
            <person name="Studholme D.J."/>
        </authorList>
    </citation>
    <scope>NUCLEOTIDE SEQUENCE [LARGE SCALE GENOMIC DNA]</scope>
    <source>
        <strain evidence="1 2">NCPPB 900</strain>
    </source>
</reference>
<dbReference type="GO" id="GO:0032259">
    <property type="term" value="P:methylation"/>
    <property type="evidence" value="ECO:0007669"/>
    <property type="project" value="UniProtKB-KW"/>
</dbReference>
<proteinExistence type="predicted"/>
<dbReference type="GO" id="GO:0008168">
    <property type="term" value="F:methyltransferase activity"/>
    <property type="evidence" value="ECO:0007669"/>
    <property type="project" value="UniProtKB-KW"/>
</dbReference>
<dbReference type="STRING" id="325777.GW15_0202185"/>
<dbReference type="SUPFAM" id="SSF52980">
    <property type="entry name" value="Restriction endonuclease-like"/>
    <property type="match status" value="1"/>
</dbReference>
<evidence type="ECO:0000313" key="1">
    <source>
        <dbReference type="EMBL" id="KGE53432.1"/>
    </source>
</evidence>